<dbReference type="InterPro" id="IPR006680">
    <property type="entry name" value="Amidohydro-rel"/>
</dbReference>
<sequence length="308" mass="32733">MSDVVVDAHHHLWVRSRHPQDWIDPVGMAAIDADFTPADLPAAAHGVDATVVVQSVSRWSETDELLAVAASPEGHEARVAGVVGWADLHAHGLEDRLAALRAGPGGDRLVGIRTMVQAEADPGYLDRPDVHAGIAAVGAAGLPFDLVVRADQLASCARLAASLPDVRFVLDHLAKPPIAATQPDADGRPGDPAALDAWRRDLALLAARPNVVAKLSGLVTEAHWDSWTPADLRPVADHALDVFGPDRLMLGSDWPVCLLASGYGRWLDAVDELLSHLTPDERAAVRGRTAVTTYGLDVEPVVTTKEHP</sequence>
<dbReference type="EMBL" id="JALQCY010000003">
    <property type="protein sequence ID" value="MCK9794587.1"/>
    <property type="molecule type" value="Genomic_DNA"/>
</dbReference>
<dbReference type="Pfam" id="PF04909">
    <property type="entry name" value="Amidohydro_2"/>
    <property type="match status" value="1"/>
</dbReference>
<dbReference type="InterPro" id="IPR052350">
    <property type="entry name" value="Metallo-dep_Lactonases"/>
</dbReference>
<evidence type="ECO:0000256" key="1">
    <source>
        <dbReference type="ARBA" id="ARBA00038310"/>
    </source>
</evidence>
<dbReference type="SUPFAM" id="SSF51556">
    <property type="entry name" value="Metallo-dependent hydrolases"/>
    <property type="match status" value="1"/>
</dbReference>
<evidence type="ECO:0000259" key="2">
    <source>
        <dbReference type="Pfam" id="PF04909"/>
    </source>
</evidence>
<dbReference type="InterPro" id="IPR032466">
    <property type="entry name" value="Metal_Hydrolase"/>
</dbReference>
<protein>
    <submittedName>
        <fullName evidence="3">Amidohydrolase family protein</fullName>
    </submittedName>
</protein>
<keyword evidence="4" id="KW-1185">Reference proteome</keyword>
<evidence type="ECO:0000313" key="4">
    <source>
        <dbReference type="Proteomes" id="UP001651050"/>
    </source>
</evidence>
<feature type="domain" description="Amidohydrolase-related" evidence="2">
    <location>
        <begin position="6"/>
        <end position="296"/>
    </location>
</feature>
<dbReference type="PANTHER" id="PTHR43569">
    <property type="entry name" value="AMIDOHYDROLASE"/>
    <property type="match status" value="1"/>
</dbReference>
<comment type="similarity">
    <text evidence="1">Belongs to the metallo-dependent hydrolases superfamily.</text>
</comment>
<gene>
    <name evidence="3" type="ORF">M1843_12605</name>
</gene>
<comment type="caution">
    <text evidence="3">The sequence shown here is derived from an EMBL/GenBank/DDBJ whole genome shotgun (WGS) entry which is preliminary data.</text>
</comment>
<dbReference type="PANTHER" id="PTHR43569:SF2">
    <property type="entry name" value="AMIDOHYDROLASE-RELATED DOMAIN-CONTAINING PROTEIN"/>
    <property type="match status" value="1"/>
</dbReference>
<proteinExistence type="inferred from homology"/>
<evidence type="ECO:0000313" key="3">
    <source>
        <dbReference type="EMBL" id="MCK9794587.1"/>
    </source>
</evidence>
<dbReference type="RefSeq" id="WP_416344424.1">
    <property type="nucleotide sequence ID" value="NZ_JALQCY010000003.1"/>
</dbReference>
<reference evidence="3 4" key="1">
    <citation type="submission" date="2022-02" db="EMBL/GenBank/DDBJ databases">
        <title>The car tank lid bacteriome: a reservoir of bacteria with potential in bioremediation of fuel.</title>
        <authorList>
            <person name="Vidal-Verdu A."/>
            <person name="Gomez-Martinez D."/>
            <person name="Latorre-Perez A."/>
            <person name="Pereto J."/>
            <person name="Porcar M."/>
        </authorList>
    </citation>
    <scope>NUCLEOTIDE SEQUENCE [LARGE SCALE GENOMIC DNA]</scope>
    <source>
        <strain evidence="3 4">4D.3</strain>
    </source>
</reference>
<dbReference type="Gene3D" id="3.20.20.140">
    <property type="entry name" value="Metal-dependent hydrolases"/>
    <property type="match status" value="1"/>
</dbReference>
<organism evidence="3 4">
    <name type="scientific">Isoptericola peretonis</name>
    <dbReference type="NCBI Taxonomy" id="2918523"/>
    <lineage>
        <taxon>Bacteria</taxon>
        <taxon>Bacillati</taxon>
        <taxon>Actinomycetota</taxon>
        <taxon>Actinomycetes</taxon>
        <taxon>Micrococcales</taxon>
        <taxon>Promicromonosporaceae</taxon>
        <taxon>Isoptericola</taxon>
    </lineage>
</organism>
<accession>A0ABT0J507</accession>
<name>A0ABT0J507_9MICO</name>
<dbReference type="Proteomes" id="UP001651050">
    <property type="component" value="Unassembled WGS sequence"/>
</dbReference>